<dbReference type="EMBL" id="KB206474">
    <property type="protein sequence ID" value="ELP91209.1"/>
    <property type="molecule type" value="Genomic_DNA"/>
</dbReference>
<proteinExistence type="predicted"/>
<organism evidence="2 3">
    <name type="scientific">Entamoeba invadens IP1</name>
    <dbReference type="NCBI Taxonomy" id="370355"/>
    <lineage>
        <taxon>Eukaryota</taxon>
        <taxon>Amoebozoa</taxon>
        <taxon>Evosea</taxon>
        <taxon>Archamoebae</taxon>
        <taxon>Mastigamoebida</taxon>
        <taxon>Entamoebidae</taxon>
        <taxon>Entamoeba</taxon>
    </lineage>
</organism>
<dbReference type="KEGG" id="eiv:EIN_150860"/>
<feature type="coiled-coil region" evidence="1">
    <location>
        <begin position="402"/>
        <end position="432"/>
    </location>
</feature>
<reference evidence="2 3" key="1">
    <citation type="submission" date="2012-10" db="EMBL/GenBank/DDBJ databases">
        <authorList>
            <person name="Zafar N."/>
            <person name="Inman J."/>
            <person name="Hall N."/>
            <person name="Lorenzi H."/>
            <person name="Caler E."/>
        </authorList>
    </citation>
    <scope>NUCLEOTIDE SEQUENCE [LARGE SCALE GENOMIC DNA]</scope>
    <source>
        <strain evidence="2 3">IP1</strain>
    </source>
</reference>
<name>A0A0A1U8H2_ENTIV</name>
<sequence>MRESENPNVSLVSYLKTTTNPIVNLIARTIIIEYFRDEGFRIELTNYFKYIEVFENLHFGQIEFQENTVFFMEYFMRHALFNKDVNIIVLAQDITYVLQETSQDTKIKKMNALATKYPTIRIERTPRKINTFDLKKDEKEQLKEMTKVFISEHYDDGPFKSERISKYRDVFISGTEFPYITCNIYNKNDYMTKEKYLTYVEHVLQITAAKKKKKPIKVFSKNERKMSIEPVNKEEKEKEKKEKKEEKDIKILQNKNCTLITENNDLKKNISTLKQLKEKEVNELNAKIKSVENGYRKQILEMESKFETYNTVLNQLNSQKESISKEKVEKEKEFAKERDEYKKYKEMTEGIINKFEHDNTLMKDQIALKDRYVEDTQAKYQTMLKSTQEEKSKYFDEKRNEVSMYQEQMKNQMQLLKELEDTKEANRTIQAQQIISQQQSQVSLISSQAENVVLKKINDLNEIAMKKQMDYNAAIISVQNSLIDLQKQNLNVNPQNILDANFYYYLSDAYSYLSLNNLLGFFTKTNGKRLFSKFLYIFIQMCKTTQIGNSKNVVRLLGTPENIQLIDNIPANDDQLEEISKKIPD</sequence>
<accession>A0A0A1U8H2</accession>
<keyword evidence="1" id="KW-0175">Coiled coil</keyword>
<keyword evidence="3" id="KW-1185">Reference proteome</keyword>
<protein>
    <submittedName>
        <fullName evidence="2">Uncharacterized protein</fullName>
    </submittedName>
</protein>
<dbReference type="Proteomes" id="UP000014680">
    <property type="component" value="Unassembled WGS sequence"/>
</dbReference>
<evidence type="ECO:0000313" key="3">
    <source>
        <dbReference type="Proteomes" id="UP000014680"/>
    </source>
</evidence>
<feature type="coiled-coil region" evidence="1">
    <location>
        <begin position="233"/>
        <end position="347"/>
    </location>
</feature>
<dbReference type="GeneID" id="14890267"/>
<evidence type="ECO:0000256" key="1">
    <source>
        <dbReference type="SAM" id="Coils"/>
    </source>
</evidence>
<dbReference type="VEuPathDB" id="AmoebaDB:EIN_150860"/>
<evidence type="ECO:0000313" key="2">
    <source>
        <dbReference type="EMBL" id="ELP91209.1"/>
    </source>
</evidence>
<dbReference type="AlphaFoldDB" id="A0A0A1U8H2"/>
<dbReference type="RefSeq" id="XP_004257980.1">
    <property type="nucleotide sequence ID" value="XM_004257932.1"/>
</dbReference>
<gene>
    <name evidence="2" type="ORF">EIN_150860</name>
</gene>